<dbReference type="Pfam" id="PF01547">
    <property type="entry name" value="SBP_bac_1"/>
    <property type="match status" value="1"/>
</dbReference>
<keyword evidence="1" id="KW-0732">Signal</keyword>
<name>A0A9D1MBV6_9FIRM</name>
<dbReference type="PROSITE" id="PS51257">
    <property type="entry name" value="PROKAR_LIPOPROTEIN"/>
    <property type="match status" value="1"/>
</dbReference>
<gene>
    <name evidence="2" type="ORF">IAA61_06295</name>
</gene>
<dbReference type="Gene3D" id="3.40.190.10">
    <property type="entry name" value="Periplasmic binding protein-like II"/>
    <property type="match status" value="1"/>
</dbReference>
<sequence>MKKRILSAVLACVMTAASAAALSGCSGGDQDSGGEVTISVGSLPSQETEPERYQVYLDYIEKYEEMYPGRKVEIDTSNMDDMDQIMVNGAAGLLPNLFRVPYTNMQLMIENGYARDITSIMQERGYDTTLRPELLDMVSDDGGNYYGVPASGYMMGMMYNMNLFEQAGLVNEDGTIDVPQTFDEVAETAQIITEKTGKPGFAIQAKDRECGWTFMNIAWNYGVNFMEEGADGKYTATFDSPEMISALEWLKDMKWNRKAMPENMLIDRTEIIKLFATDQLGMLICAEDFLPRPTKEYEMDKNKVASSAMPAGPNRRYSLIGGTVFVVSPETTDEQLEAIFDWIDLIGYAPEISQEAQDNTKKDLEARVANDDLIIPASFSVFADPERQKVIDELYAPYINVDTKIMPGLGSDEVTMHMEEPEDSQQLYQVITNIIQEILQNENADIPALVKQGQENFQKDSLDK</sequence>
<dbReference type="Proteomes" id="UP000824109">
    <property type="component" value="Unassembled WGS sequence"/>
</dbReference>
<evidence type="ECO:0000256" key="1">
    <source>
        <dbReference type="SAM" id="SignalP"/>
    </source>
</evidence>
<evidence type="ECO:0000313" key="3">
    <source>
        <dbReference type="Proteomes" id="UP000824109"/>
    </source>
</evidence>
<dbReference type="PANTHER" id="PTHR43649">
    <property type="entry name" value="ARABINOSE-BINDING PROTEIN-RELATED"/>
    <property type="match status" value="1"/>
</dbReference>
<comment type="caution">
    <text evidence="2">The sequence shown here is derived from an EMBL/GenBank/DDBJ whole genome shotgun (WGS) entry which is preliminary data.</text>
</comment>
<dbReference type="SUPFAM" id="SSF53850">
    <property type="entry name" value="Periplasmic binding protein-like II"/>
    <property type="match status" value="1"/>
</dbReference>
<reference evidence="2" key="1">
    <citation type="submission" date="2020-10" db="EMBL/GenBank/DDBJ databases">
        <authorList>
            <person name="Gilroy R."/>
        </authorList>
    </citation>
    <scope>NUCLEOTIDE SEQUENCE</scope>
    <source>
        <strain evidence="2">USAMLcec3-3695</strain>
    </source>
</reference>
<organism evidence="2 3">
    <name type="scientific">Candidatus Ornithomonoglobus merdipullorum</name>
    <dbReference type="NCBI Taxonomy" id="2840895"/>
    <lineage>
        <taxon>Bacteria</taxon>
        <taxon>Bacillati</taxon>
        <taxon>Bacillota</taxon>
        <taxon>Clostridia</taxon>
        <taxon>Candidatus Ornithomonoglobus</taxon>
    </lineage>
</organism>
<dbReference type="PANTHER" id="PTHR43649:SF16">
    <property type="entry name" value="SUGAR-BINDING LIPOPROTEIN"/>
    <property type="match status" value="1"/>
</dbReference>
<dbReference type="EMBL" id="DVNB01000067">
    <property type="protein sequence ID" value="HIU57406.1"/>
    <property type="molecule type" value="Genomic_DNA"/>
</dbReference>
<feature type="chain" id="PRO_5039271469" evidence="1">
    <location>
        <begin position="20"/>
        <end position="464"/>
    </location>
</feature>
<dbReference type="InterPro" id="IPR050490">
    <property type="entry name" value="Bact_solute-bd_prot1"/>
</dbReference>
<feature type="signal peptide" evidence="1">
    <location>
        <begin position="1"/>
        <end position="19"/>
    </location>
</feature>
<protein>
    <submittedName>
        <fullName evidence="2">Extracellular solute-binding protein</fullName>
    </submittedName>
</protein>
<reference evidence="2" key="2">
    <citation type="journal article" date="2021" name="PeerJ">
        <title>Extensive microbial diversity within the chicken gut microbiome revealed by metagenomics and culture.</title>
        <authorList>
            <person name="Gilroy R."/>
            <person name="Ravi A."/>
            <person name="Getino M."/>
            <person name="Pursley I."/>
            <person name="Horton D.L."/>
            <person name="Alikhan N.F."/>
            <person name="Baker D."/>
            <person name="Gharbi K."/>
            <person name="Hall N."/>
            <person name="Watson M."/>
            <person name="Adriaenssens E.M."/>
            <person name="Foster-Nyarko E."/>
            <person name="Jarju S."/>
            <person name="Secka A."/>
            <person name="Antonio M."/>
            <person name="Oren A."/>
            <person name="Chaudhuri R.R."/>
            <person name="La Ragione R."/>
            <person name="Hildebrand F."/>
            <person name="Pallen M.J."/>
        </authorList>
    </citation>
    <scope>NUCLEOTIDE SEQUENCE</scope>
    <source>
        <strain evidence="2">USAMLcec3-3695</strain>
    </source>
</reference>
<evidence type="ECO:0000313" key="2">
    <source>
        <dbReference type="EMBL" id="HIU57406.1"/>
    </source>
</evidence>
<proteinExistence type="predicted"/>
<accession>A0A9D1MBV6</accession>
<dbReference type="InterPro" id="IPR006059">
    <property type="entry name" value="SBP"/>
</dbReference>
<dbReference type="AlphaFoldDB" id="A0A9D1MBV6"/>